<accession>A0ABD3ML99</accession>
<comment type="caution">
    <text evidence="1">The sequence shown here is derived from an EMBL/GenBank/DDBJ whole genome shotgun (WGS) entry which is preliminary data.</text>
</comment>
<proteinExistence type="predicted"/>
<name>A0ABD3ML99_9STRA</name>
<dbReference type="AlphaFoldDB" id="A0ABD3ML99"/>
<dbReference type="EMBL" id="JALLAZ020001770">
    <property type="protein sequence ID" value="KAL3764533.1"/>
    <property type="molecule type" value="Genomic_DNA"/>
</dbReference>
<reference evidence="1 2" key="1">
    <citation type="submission" date="2024-10" db="EMBL/GenBank/DDBJ databases">
        <title>Updated reference genomes for cyclostephanoid diatoms.</title>
        <authorList>
            <person name="Roberts W.R."/>
            <person name="Alverson A.J."/>
        </authorList>
    </citation>
    <scope>NUCLEOTIDE SEQUENCE [LARGE SCALE GENOMIC DNA]</scope>
    <source>
        <strain evidence="1 2">AJA276-08</strain>
    </source>
</reference>
<protein>
    <submittedName>
        <fullName evidence="1">Uncharacterized protein</fullName>
    </submittedName>
</protein>
<evidence type="ECO:0000313" key="2">
    <source>
        <dbReference type="Proteomes" id="UP001530315"/>
    </source>
</evidence>
<sequence>MYQYDISHRRLIRDITTPTRGPDVPRPYLPRQLDNMMNMLLEVANRYENTDVRLYHIMMGYYEQIRKERAKMNSDEPLNVKSAGILLISDRAWLEF</sequence>
<gene>
    <name evidence="1" type="ORF">ACHAW5_004797</name>
</gene>
<keyword evidence="2" id="KW-1185">Reference proteome</keyword>
<evidence type="ECO:0000313" key="1">
    <source>
        <dbReference type="EMBL" id="KAL3764533.1"/>
    </source>
</evidence>
<dbReference type="Proteomes" id="UP001530315">
    <property type="component" value="Unassembled WGS sequence"/>
</dbReference>
<organism evidence="1 2">
    <name type="scientific">Stephanodiscus triporus</name>
    <dbReference type="NCBI Taxonomy" id="2934178"/>
    <lineage>
        <taxon>Eukaryota</taxon>
        <taxon>Sar</taxon>
        <taxon>Stramenopiles</taxon>
        <taxon>Ochrophyta</taxon>
        <taxon>Bacillariophyta</taxon>
        <taxon>Coscinodiscophyceae</taxon>
        <taxon>Thalassiosirophycidae</taxon>
        <taxon>Stephanodiscales</taxon>
        <taxon>Stephanodiscaceae</taxon>
        <taxon>Stephanodiscus</taxon>
    </lineage>
</organism>